<evidence type="ECO:0000313" key="3">
    <source>
        <dbReference type="Proteomes" id="UP000002745"/>
    </source>
</evidence>
<dbReference type="KEGG" id="hba:Hbal_1062"/>
<organism evidence="2 3">
    <name type="scientific">Hirschia baltica (strain ATCC 49814 / DSM 5838 / IFAM 1418)</name>
    <dbReference type="NCBI Taxonomy" id="582402"/>
    <lineage>
        <taxon>Bacteria</taxon>
        <taxon>Pseudomonadati</taxon>
        <taxon>Pseudomonadota</taxon>
        <taxon>Alphaproteobacteria</taxon>
        <taxon>Hyphomonadales</taxon>
        <taxon>Hyphomonadaceae</taxon>
        <taxon>Hirschia</taxon>
    </lineage>
</organism>
<sequence length="221" mass="24516">MKLKKMRGKKLQTEHDLSLMSAREDTRGAKQDLARRRGKAVYNFARPVSKSVYKTLYPALRGKDSGAALSSLQRRWPEVLGRDLAALCEPVQIIKPSTGYVLVLEANSASAALKLKHQSDIILERVNAGSGARFKGIRLQQTTTKHQSVKTTSQLKHRLTPEEAHEIEAELQGVESPALRKALQGLGEAIRIKRETERAARAKAAAPTSASRRVRSFRSKK</sequence>
<protein>
    <recommendedName>
        <fullName evidence="4">DUF721 domain-containing protein</fullName>
    </recommendedName>
</protein>
<dbReference type="Proteomes" id="UP000002745">
    <property type="component" value="Chromosome"/>
</dbReference>
<feature type="region of interest" description="Disordered" evidence="1">
    <location>
        <begin position="198"/>
        <end position="221"/>
    </location>
</feature>
<keyword evidence="3" id="KW-1185">Reference proteome</keyword>
<evidence type="ECO:0000313" key="2">
    <source>
        <dbReference type="EMBL" id="ACT58756.1"/>
    </source>
</evidence>
<feature type="compositionally biased region" description="Low complexity" evidence="1">
    <location>
        <begin position="202"/>
        <end position="211"/>
    </location>
</feature>
<gene>
    <name evidence="2" type="ordered locus">Hbal_1062</name>
</gene>
<dbReference type="Pfam" id="PF05258">
    <property type="entry name" value="DciA"/>
    <property type="match status" value="1"/>
</dbReference>
<proteinExistence type="predicted"/>
<reference evidence="3" key="1">
    <citation type="journal article" date="2011" name="J. Bacteriol.">
        <title>Genome sequences of eight morphologically diverse alphaproteobacteria.</title>
        <authorList>
            <consortium name="US DOE Joint Genome Institute"/>
            <person name="Brown P.J."/>
            <person name="Kysela D.T."/>
            <person name="Buechlein A."/>
            <person name="Hemmerich C."/>
            <person name="Brun Y.V."/>
        </authorList>
    </citation>
    <scope>NUCLEOTIDE SEQUENCE [LARGE SCALE GENOMIC DNA]</scope>
    <source>
        <strain evidence="3">ATCC 49814 / DSM 5838 / IFAM 1418</strain>
    </source>
</reference>
<dbReference type="AlphaFoldDB" id="C6XRC4"/>
<dbReference type="STRING" id="582402.Hbal_1062"/>
<accession>C6XRC4</accession>
<feature type="compositionally biased region" description="Basic residues" evidence="1">
    <location>
        <begin position="212"/>
        <end position="221"/>
    </location>
</feature>
<dbReference type="eggNOG" id="COG5389">
    <property type="taxonomic scope" value="Bacteria"/>
</dbReference>
<evidence type="ECO:0008006" key="4">
    <source>
        <dbReference type="Google" id="ProtNLM"/>
    </source>
</evidence>
<name>C6XRC4_HIRBI</name>
<dbReference type="InterPro" id="IPR007922">
    <property type="entry name" value="DciA-like"/>
</dbReference>
<dbReference type="HOGENOM" id="CLU_1249214_0_0_5"/>
<dbReference type="EMBL" id="CP001678">
    <property type="protein sequence ID" value="ACT58756.1"/>
    <property type="molecule type" value="Genomic_DNA"/>
</dbReference>
<evidence type="ECO:0000256" key="1">
    <source>
        <dbReference type="SAM" id="MobiDB-lite"/>
    </source>
</evidence>